<dbReference type="PANTHER" id="PTHR30570">
    <property type="entry name" value="PERIPLASMIC PHOSPHATE BINDING COMPONENT OF PHOSPHATE ABC TRANSPORTER"/>
    <property type="match status" value="1"/>
</dbReference>
<keyword evidence="13" id="KW-1185">Reference proteome</keyword>
<feature type="chain" id="PRO_5027140387" description="Phosphate-binding protein" evidence="10">
    <location>
        <begin position="23"/>
        <end position="266"/>
    </location>
</feature>
<dbReference type="InterPro" id="IPR011862">
    <property type="entry name" value="Phos-bd"/>
</dbReference>
<dbReference type="AlphaFoldDB" id="A0A4R1RLE6"/>
<reference evidence="12 13" key="1">
    <citation type="submission" date="2019-03" db="EMBL/GenBank/DDBJ databases">
        <title>Genomic Encyclopedia of Type Strains, Phase IV (KMG-IV): sequencing the most valuable type-strain genomes for metagenomic binning, comparative biology and taxonomic classification.</title>
        <authorList>
            <person name="Goeker M."/>
        </authorList>
    </citation>
    <scope>NUCLEOTIDE SEQUENCE [LARGE SCALE GENOMIC DNA]</scope>
    <source>
        <strain evidence="12 13">LX-B</strain>
    </source>
</reference>
<evidence type="ECO:0000256" key="4">
    <source>
        <dbReference type="ARBA" id="ARBA00011529"/>
    </source>
</evidence>
<keyword evidence="8 10" id="KW-0564">Palmitate</keyword>
<dbReference type="RefSeq" id="WP_132014816.1">
    <property type="nucleotide sequence ID" value="NZ_SLUN01000015.1"/>
</dbReference>
<sequence length="266" mass="28067">MKKLALLAVIGALLLMTVSSFAALSGTINMVGSTSVQPLAEELAQAFMAKNKGVKIFVQGGGSGAGIKAAMTNSAEIGNSSRELNPDETGIHETVIAKDGIAIVVHKSNPVSNMSTDQLKKIYAGEYTNWKQVGGPDENIVVVNREAGSGTRGAFEEIVLGKTPNTSKCLVQASTGAVQQSVSITKEAIGYISLGSLDTKAVKALKIDGVEATEKNVLAKTYKIQRPFLMLTKNAPAGLVKTFLDWVLSPEGQKIVAKEYISVKQK</sequence>
<comment type="function">
    <text evidence="10">Involved in the system for phosphate transport across the cytoplasmic membrane.</text>
</comment>
<keyword evidence="9 10" id="KW-0449">Lipoprotein</keyword>
<evidence type="ECO:0000313" key="12">
    <source>
        <dbReference type="EMBL" id="TCL66582.1"/>
    </source>
</evidence>
<organism evidence="12 13">
    <name type="scientific">Hydrogenispora ethanolica</name>
    <dbReference type="NCBI Taxonomy" id="1082276"/>
    <lineage>
        <taxon>Bacteria</taxon>
        <taxon>Bacillati</taxon>
        <taxon>Bacillota</taxon>
        <taxon>Hydrogenispora</taxon>
    </lineage>
</organism>
<gene>
    <name evidence="12" type="ORF">EDC14_1015125</name>
</gene>
<comment type="subcellular location">
    <subcellularLocation>
        <location evidence="2 10">Cell membrane</location>
        <topology evidence="2 10">Lipid-anchor</topology>
    </subcellularLocation>
</comment>
<dbReference type="InterPro" id="IPR050811">
    <property type="entry name" value="Phosphate_ABC_transporter"/>
</dbReference>
<keyword evidence="6 10" id="KW-0592">Phosphate transport</keyword>
<evidence type="ECO:0000256" key="10">
    <source>
        <dbReference type="RuleBase" id="RU367119"/>
    </source>
</evidence>
<protein>
    <recommendedName>
        <fullName evidence="10">Phosphate-binding protein</fullName>
    </recommendedName>
</protein>
<keyword evidence="10" id="KW-1003">Cell membrane</keyword>
<evidence type="ECO:0000256" key="7">
    <source>
        <dbReference type="ARBA" id="ARBA00022729"/>
    </source>
</evidence>
<dbReference type="Gene3D" id="3.40.190.10">
    <property type="entry name" value="Periplasmic binding protein-like II"/>
    <property type="match status" value="2"/>
</dbReference>
<dbReference type="CDD" id="cd13653">
    <property type="entry name" value="PBP2_phosphate_like_1"/>
    <property type="match status" value="1"/>
</dbReference>
<dbReference type="SUPFAM" id="SSF53850">
    <property type="entry name" value="Periplasmic binding protein-like II"/>
    <property type="match status" value="1"/>
</dbReference>
<dbReference type="InterPro" id="IPR024370">
    <property type="entry name" value="PBP_domain"/>
</dbReference>
<dbReference type="OrthoDB" id="9790048at2"/>
<evidence type="ECO:0000256" key="9">
    <source>
        <dbReference type="ARBA" id="ARBA00023288"/>
    </source>
</evidence>
<evidence type="ECO:0000256" key="8">
    <source>
        <dbReference type="ARBA" id="ARBA00023139"/>
    </source>
</evidence>
<evidence type="ECO:0000256" key="5">
    <source>
        <dbReference type="ARBA" id="ARBA00022448"/>
    </source>
</evidence>
<dbReference type="GO" id="GO:0042301">
    <property type="term" value="F:phosphate ion binding"/>
    <property type="evidence" value="ECO:0007669"/>
    <property type="project" value="UniProtKB-UniRule"/>
</dbReference>
<feature type="domain" description="PBP" evidence="11">
    <location>
        <begin position="22"/>
        <end position="251"/>
    </location>
</feature>
<keyword evidence="10" id="KW-0472">Membrane</keyword>
<evidence type="ECO:0000256" key="2">
    <source>
        <dbReference type="ARBA" id="ARBA00004193"/>
    </source>
</evidence>
<dbReference type="Proteomes" id="UP000295008">
    <property type="component" value="Unassembled WGS sequence"/>
</dbReference>
<evidence type="ECO:0000256" key="6">
    <source>
        <dbReference type="ARBA" id="ARBA00022592"/>
    </source>
</evidence>
<keyword evidence="5 10" id="KW-0813">Transport</keyword>
<dbReference type="GO" id="GO:0005886">
    <property type="term" value="C:plasma membrane"/>
    <property type="evidence" value="ECO:0007669"/>
    <property type="project" value="UniProtKB-SubCell"/>
</dbReference>
<dbReference type="NCBIfam" id="TIGR02136">
    <property type="entry name" value="ptsS_2"/>
    <property type="match status" value="1"/>
</dbReference>
<evidence type="ECO:0000259" key="11">
    <source>
        <dbReference type="Pfam" id="PF12849"/>
    </source>
</evidence>
<evidence type="ECO:0000256" key="1">
    <source>
        <dbReference type="ARBA" id="ARBA00002841"/>
    </source>
</evidence>
<dbReference type="GO" id="GO:0006817">
    <property type="term" value="P:phosphate ion transport"/>
    <property type="evidence" value="ECO:0007669"/>
    <property type="project" value="UniProtKB-UniRule"/>
</dbReference>
<comment type="subunit">
    <text evidence="4 10">The complex is composed of two ATP-binding proteins (PstB), two transmembrane proteins (PstC and PstA) and a solute-binding protein (PstS).</text>
</comment>
<dbReference type="EMBL" id="SLUN01000015">
    <property type="protein sequence ID" value="TCL66582.1"/>
    <property type="molecule type" value="Genomic_DNA"/>
</dbReference>
<feature type="signal peptide" evidence="10">
    <location>
        <begin position="1"/>
        <end position="22"/>
    </location>
</feature>
<keyword evidence="7 10" id="KW-0732">Signal</keyword>
<dbReference type="PANTHER" id="PTHR30570:SF1">
    <property type="entry name" value="PHOSPHATE-BINDING PROTEIN PSTS"/>
    <property type="match status" value="1"/>
</dbReference>
<name>A0A4R1RLE6_HYDET</name>
<comment type="caution">
    <text evidence="12">The sequence shown here is derived from an EMBL/GenBank/DDBJ whole genome shotgun (WGS) entry which is preliminary data.</text>
</comment>
<dbReference type="Pfam" id="PF12849">
    <property type="entry name" value="PBP_like_2"/>
    <property type="match status" value="1"/>
</dbReference>
<comment type="function">
    <text evidence="1">Part of the ABC transporter complex PstSACB involved in phosphate import.</text>
</comment>
<comment type="similarity">
    <text evidence="3 10">Belongs to the PstS family.</text>
</comment>
<proteinExistence type="inferred from homology"/>
<evidence type="ECO:0000256" key="3">
    <source>
        <dbReference type="ARBA" id="ARBA00008725"/>
    </source>
</evidence>
<evidence type="ECO:0000313" key="13">
    <source>
        <dbReference type="Proteomes" id="UP000295008"/>
    </source>
</evidence>
<accession>A0A4R1RLE6</accession>